<feature type="region of interest" description="Disordered" evidence="5">
    <location>
        <begin position="14"/>
        <end position="37"/>
    </location>
</feature>
<keyword evidence="3" id="KW-0804">Transcription</keyword>
<evidence type="ECO:0000313" key="8">
    <source>
        <dbReference type="Proteomes" id="UP000466931"/>
    </source>
</evidence>
<feature type="compositionally biased region" description="Low complexity" evidence="5">
    <location>
        <begin position="26"/>
        <end position="35"/>
    </location>
</feature>
<dbReference type="PANTHER" id="PTHR30055:SF234">
    <property type="entry name" value="HTH-TYPE TRANSCRIPTIONAL REGULATOR BETI"/>
    <property type="match status" value="1"/>
</dbReference>
<evidence type="ECO:0000313" key="7">
    <source>
        <dbReference type="EMBL" id="BBZ32486.1"/>
    </source>
</evidence>
<dbReference type="EMBL" id="AP022612">
    <property type="protein sequence ID" value="BBZ32486.1"/>
    <property type="molecule type" value="Genomic_DNA"/>
</dbReference>
<proteinExistence type="predicted"/>
<evidence type="ECO:0000256" key="1">
    <source>
        <dbReference type="ARBA" id="ARBA00023015"/>
    </source>
</evidence>
<feature type="domain" description="HTH tetR-type" evidence="6">
    <location>
        <begin position="38"/>
        <end position="98"/>
    </location>
</feature>
<dbReference type="Proteomes" id="UP000466931">
    <property type="component" value="Chromosome"/>
</dbReference>
<accession>A0A7I7XTA0</accession>
<evidence type="ECO:0000256" key="3">
    <source>
        <dbReference type="ARBA" id="ARBA00023163"/>
    </source>
</evidence>
<protein>
    <recommendedName>
        <fullName evidence="6">HTH tetR-type domain-containing protein</fullName>
    </recommendedName>
</protein>
<dbReference type="GO" id="GO:0000976">
    <property type="term" value="F:transcription cis-regulatory region binding"/>
    <property type="evidence" value="ECO:0007669"/>
    <property type="project" value="TreeGrafter"/>
</dbReference>
<reference evidence="7" key="2">
    <citation type="submission" date="2020-02" db="EMBL/GenBank/DDBJ databases">
        <authorList>
            <person name="Matsumoto Y."/>
            <person name="Motooka D."/>
            <person name="Nakamura S."/>
        </authorList>
    </citation>
    <scope>NUCLEOTIDE SEQUENCE</scope>
    <source>
        <strain evidence="7">JCM 13671</strain>
    </source>
</reference>
<dbReference type="InterPro" id="IPR001647">
    <property type="entry name" value="HTH_TetR"/>
</dbReference>
<dbReference type="InterPro" id="IPR009057">
    <property type="entry name" value="Homeodomain-like_sf"/>
</dbReference>
<reference evidence="7" key="1">
    <citation type="journal article" date="2019" name="Emerg. Microbes Infect.">
        <title>Comprehensive subspecies identification of 175 nontuberculous mycobacteria species based on 7547 genomic profiles.</title>
        <authorList>
            <person name="Matsumoto Y."/>
            <person name="Kinjo T."/>
            <person name="Motooka D."/>
            <person name="Nabeya D."/>
            <person name="Jung N."/>
            <person name="Uechi K."/>
            <person name="Horii T."/>
            <person name="Iida T."/>
            <person name="Fujita J."/>
            <person name="Nakamura S."/>
        </authorList>
    </citation>
    <scope>NUCLEOTIDE SEQUENCE [LARGE SCALE GENOMIC DNA]</scope>
    <source>
        <strain evidence="7">JCM 13671</strain>
    </source>
</reference>
<dbReference type="AlphaFoldDB" id="A0A7I7XTA0"/>
<keyword evidence="1" id="KW-0805">Transcription regulation</keyword>
<dbReference type="GO" id="GO:0003700">
    <property type="term" value="F:DNA-binding transcription factor activity"/>
    <property type="evidence" value="ECO:0007669"/>
    <property type="project" value="TreeGrafter"/>
</dbReference>
<gene>
    <name evidence="7" type="ORF">MCNF_10910</name>
</gene>
<dbReference type="PROSITE" id="PS50977">
    <property type="entry name" value="HTH_TETR_2"/>
    <property type="match status" value="1"/>
</dbReference>
<sequence>MLIARTEKDILGWTDRAGGMETTEQRPAAAAPARPGYSPEVTRILDAAVRVMSRSTPQTLRVCDIIAEAGTCNKTFYRHFSGKDDLVMTAMERGIGVVTTAIADEMCRRADPVDQVACWVEGLLEEMTDPHRFRMCRATVAQLSAIAGRRASDEELMAPLRALLTDPLAAMGRRDPVRDGDAVFHCTMGTLRRHLGSGQRPPRADVTHLVQFCLSGIGVEASGAQGL</sequence>
<dbReference type="Pfam" id="PF00440">
    <property type="entry name" value="TetR_N"/>
    <property type="match status" value="1"/>
</dbReference>
<dbReference type="PANTHER" id="PTHR30055">
    <property type="entry name" value="HTH-TYPE TRANSCRIPTIONAL REGULATOR RUTR"/>
    <property type="match status" value="1"/>
</dbReference>
<organism evidence="7 8">
    <name type="scientific">Mycolicibacterium confluentis</name>
    <dbReference type="NCBI Taxonomy" id="28047"/>
    <lineage>
        <taxon>Bacteria</taxon>
        <taxon>Bacillati</taxon>
        <taxon>Actinomycetota</taxon>
        <taxon>Actinomycetes</taxon>
        <taxon>Mycobacteriales</taxon>
        <taxon>Mycobacteriaceae</taxon>
        <taxon>Mycolicibacterium</taxon>
    </lineage>
</organism>
<evidence type="ECO:0000256" key="2">
    <source>
        <dbReference type="ARBA" id="ARBA00023125"/>
    </source>
</evidence>
<keyword evidence="2 4" id="KW-0238">DNA-binding</keyword>
<dbReference type="InterPro" id="IPR050109">
    <property type="entry name" value="HTH-type_TetR-like_transc_reg"/>
</dbReference>
<dbReference type="Gene3D" id="1.10.357.10">
    <property type="entry name" value="Tetracycline Repressor, domain 2"/>
    <property type="match status" value="1"/>
</dbReference>
<evidence type="ECO:0000259" key="6">
    <source>
        <dbReference type="PROSITE" id="PS50977"/>
    </source>
</evidence>
<evidence type="ECO:0000256" key="4">
    <source>
        <dbReference type="PROSITE-ProRule" id="PRU00335"/>
    </source>
</evidence>
<dbReference type="SUPFAM" id="SSF46689">
    <property type="entry name" value="Homeodomain-like"/>
    <property type="match status" value="1"/>
</dbReference>
<keyword evidence="8" id="KW-1185">Reference proteome</keyword>
<name>A0A7I7XTA0_9MYCO</name>
<evidence type="ECO:0000256" key="5">
    <source>
        <dbReference type="SAM" id="MobiDB-lite"/>
    </source>
</evidence>
<feature type="DNA-binding region" description="H-T-H motif" evidence="4">
    <location>
        <begin position="61"/>
        <end position="80"/>
    </location>
</feature>